<reference evidence="1 2" key="1">
    <citation type="submission" date="2018-08" db="EMBL/GenBank/DDBJ databases">
        <title>The draft genome squence of Brumimicrobium sp. N62.</title>
        <authorList>
            <person name="Du Z.-J."/>
            <person name="Luo H.-R."/>
        </authorList>
    </citation>
    <scope>NUCLEOTIDE SEQUENCE [LARGE SCALE GENOMIC DNA]</scope>
    <source>
        <strain evidence="1 2">N62</strain>
    </source>
</reference>
<dbReference type="Proteomes" id="UP000257127">
    <property type="component" value="Unassembled WGS sequence"/>
</dbReference>
<name>A0A3E1EUJ0_9FLAO</name>
<evidence type="ECO:0008006" key="3">
    <source>
        <dbReference type="Google" id="ProtNLM"/>
    </source>
</evidence>
<evidence type="ECO:0000313" key="1">
    <source>
        <dbReference type="EMBL" id="RFC53200.1"/>
    </source>
</evidence>
<evidence type="ECO:0000313" key="2">
    <source>
        <dbReference type="Proteomes" id="UP000257127"/>
    </source>
</evidence>
<accession>A0A3E1EUJ0</accession>
<keyword evidence="2" id="KW-1185">Reference proteome</keyword>
<dbReference type="RefSeq" id="WP_116881956.1">
    <property type="nucleotide sequence ID" value="NZ_QURB01000011.1"/>
</dbReference>
<dbReference type="OrthoDB" id="1467624at2"/>
<gene>
    <name evidence="1" type="ORF">DXU93_14125</name>
</gene>
<organism evidence="1 2">
    <name type="scientific">Brumimicrobium aurantiacum</name>
    <dbReference type="NCBI Taxonomy" id="1737063"/>
    <lineage>
        <taxon>Bacteria</taxon>
        <taxon>Pseudomonadati</taxon>
        <taxon>Bacteroidota</taxon>
        <taxon>Flavobacteriia</taxon>
        <taxon>Flavobacteriales</taxon>
        <taxon>Crocinitomicaceae</taxon>
        <taxon>Brumimicrobium</taxon>
    </lineage>
</organism>
<dbReference type="EMBL" id="QURB01000011">
    <property type="protein sequence ID" value="RFC53200.1"/>
    <property type="molecule type" value="Genomic_DNA"/>
</dbReference>
<dbReference type="AlphaFoldDB" id="A0A3E1EUJ0"/>
<proteinExistence type="predicted"/>
<comment type="caution">
    <text evidence="1">The sequence shown here is derived from an EMBL/GenBank/DDBJ whole genome shotgun (WGS) entry which is preliminary data.</text>
</comment>
<sequence length="128" mass="15314">MTNEKIYVSDIAKIEFKDDGIFHYVLKPSDKTYDLQEVLNQKLFFDKLTGGKRYKLLIDTRQTLAIETDESFENHINNLELNPNIFALVYNSLPMQISLRRLFSKNVPNKKYFKDYDEAYKWLKDYEL</sequence>
<protein>
    <recommendedName>
        <fullName evidence="3">STAS/SEC14 domain-containing protein</fullName>
    </recommendedName>
</protein>